<evidence type="ECO:0000256" key="1">
    <source>
        <dbReference type="ARBA" id="ARBA00023002"/>
    </source>
</evidence>
<dbReference type="InterPro" id="IPR023210">
    <property type="entry name" value="NADP_OxRdtase_dom"/>
</dbReference>
<protein>
    <submittedName>
        <fullName evidence="3">Predicted oxidoreductase</fullName>
    </submittedName>
</protein>
<dbReference type="Gene3D" id="3.20.20.100">
    <property type="entry name" value="NADP-dependent oxidoreductase domain"/>
    <property type="match status" value="1"/>
</dbReference>
<evidence type="ECO:0000259" key="2">
    <source>
        <dbReference type="Pfam" id="PF00248"/>
    </source>
</evidence>
<dbReference type="InterPro" id="IPR050523">
    <property type="entry name" value="AKR_Detox_Biosynth"/>
</dbReference>
<dbReference type="Proteomes" id="UP000199503">
    <property type="component" value="Unassembled WGS sequence"/>
</dbReference>
<dbReference type="GO" id="GO:0005829">
    <property type="term" value="C:cytosol"/>
    <property type="evidence" value="ECO:0007669"/>
    <property type="project" value="UniProtKB-ARBA"/>
</dbReference>
<gene>
    <name evidence="3" type="ORF">SAMN04488000_107137</name>
</gene>
<dbReference type="PANTHER" id="PTHR43364:SF18">
    <property type="entry name" value="OXIDOREDUCTASE"/>
    <property type="match status" value="1"/>
</dbReference>
<dbReference type="Pfam" id="PF00248">
    <property type="entry name" value="Aldo_ket_red"/>
    <property type="match status" value="1"/>
</dbReference>
<name>A0A1H9MNT9_9PSEU</name>
<dbReference type="FunFam" id="3.20.20.100:FF:000004">
    <property type="entry name" value="Oxidoreductase, aldo/keto reductase"/>
    <property type="match status" value="1"/>
</dbReference>
<evidence type="ECO:0000313" key="3">
    <source>
        <dbReference type="EMBL" id="SER25356.1"/>
    </source>
</evidence>
<dbReference type="CDD" id="cd19091">
    <property type="entry name" value="AKR_PsAKR"/>
    <property type="match status" value="1"/>
</dbReference>
<dbReference type="SUPFAM" id="SSF51430">
    <property type="entry name" value="NAD(P)-linked oxidoreductase"/>
    <property type="match status" value="1"/>
</dbReference>
<dbReference type="InterPro" id="IPR036812">
    <property type="entry name" value="NAD(P)_OxRdtase_dom_sf"/>
</dbReference>
<dbReference type="STRING" id="65499.SAMN04488000_107137"/>
<dbReference type="AlphaFoldDB" id="A0A1H9MNT9"/>
<keyword evidence="4" id="KW-1185">Reference proteome</keyword>
<dbReference type="GO" id="GO:0016491">
    <property type="term" value="F:oxidoreductase activity"/>
    <property type="evidence" value="ECO:0007669"/>
    <property type="project" value="UniProtKB-KW"/>
</dbReference>
<accession>A0A1H9MNT9</accession>
<organism evidence="3 4">
    <name type="scientific">Lentzea albida</name>
    <dbReference type="NCBI Taxonomy" id="65499"/>
    <lineage>
        <taxon>Bacteria</taxon>
        <taxon>Bacillati</taxon>
        <taxon>Actinomycetota</taxon>
        <taxon>Actinomycetes</taxon>
        <taxon>Pseudonocardiales</taxon>
        <taxon>Pseudonocardiaceae</taxon>
        <taxon>Lentzea</taxon>
    </lineage>
</organism>
<feature type="domain" description="NADP-dependent oxidoreductase" evidence="2">
    <location>
        <begin position="19"/>
        <end position="324"/>
    </location>
</feature>
<evidence type="ECO:0000313" key="4">
    <source>
        <dbReference type="Proteomes" id="UP000199503"/>
    </source>
</evidence>
<dbReference type="EMBL" id="FOFV01000007">
    <property type="protein sequence ID" value="SER25356.1"/>
    <property type="molecule type" value="Genomic_DNA"/>
</dbReference>
<dbReference type="PANTHER" id="PTHR43364">
    <property type="entry name" value="NADH-SPECIFIC METHYLGLYOXAL REDUCTASE-RELATED"/>
    <property type="match status" value="1"/>
</dbReference>
<keyword evidence="1" id="KW-0560">Oxidoreductase</keyword>
<sequence length="345" mass="36672">MVFMKYRMLGNTGVHVSTVSLGTMTFGGAGTALGDALGGLDQAAADAVVGRALDDGITLVDTADVYSAGESEVLLGRALKGRRDDVVLATKFSARVGEGPNRVGASRLHLVRALEDSLRRLGTDHVDLYQLHSFDPVTPVHETLAALDDVVRQGKVRYVGCSNLAAWQLMKALGLSDRNGWARFASSQSYYSLLGRDVEREIAPLAVDQGVSLLVWAPLAGGILSGKYGRTGSSEAGARRSAEDYPDFPPVDRSTAWDVVDVVRAIAGEHEVSAARVSLAWVLSRPGVTSVVVGAKRPEQIADSAAAAELELTTEDLARLDAVSRDRTPYPDWVWDFAGGGRVPA</sequence>
<reference evidence="4" key="1">
    <citation type="submission" date="2016-10" db="EMBL/GenBank/DDBJ databases">
        <authorList>
            <person name="Varghese N."/>
            <person name="Submissions S."/>
        </authorList>
    </citation>
    <scope>NUCLEOTIDE SEQUENCE [LARGE SCALE GENOMIC DNA]</scope>
    <source>
        <strain evidence="4">DSM 44437</strain>
    </source>
</reference>
<proteinExistence type="predicted"/>